<dbReference type="Pfam" id="PF00125">
    <property type="entry name" value="Histone"/>
    <property type="match status" value="1"/>
</dbReference>
<dbReference type="PRINTS" id="PR00622">
    <property type="entry name" value="HISTONEH3"/>
</dbReference>
<dbReference type="InterPro" id="IPR000164">
    <property type="entry name" value="Histone_H3/CENP-A"/>
</dbReference>
<keyword evidence="4" id="KW-1185">Reference proteome</keyword>
<dbReference type="SMART" id="SM00428">
    <property type="entry name" value="H3"/>
    <property type="match status" value="1"/>
</dbReference>
<dbReference type="InterPro" id="IPR009072">
    <property type="entry name" value="Histone-fold"/>
</dbReference>
<evidence type="ECO:0000256" key="1">
    <source>
        <dbReference type="ARBA" id="ARBA00010343"/>
    </source>
</evidence>
<name>A0A8K0K8T1_LADFU</name>
<dbReference type="SUPFAM" id="SSF47113">
    <property type="entry name" value="Histone-fold"/>
    <property type="match status" value="1"/>
</dbReference>
<dbReference type="Gene3D" id="1.10.20.10">
    <property type="entry name" value="Histone, subunit A"/>
    <property type="match status" value="1"/>
</dbReference>
<dbReference type="InterPro" id="IPR007125">
    <property type="entry name" value="H2A/H2B/H3"/>
</dbReference>
<evidence type="ECO:0000313" key="3">
    <source>
        <dbReference type="EMBL" id="KAG8227998.1"/>
    </source>
</evidence>
<dbReference type="GO" id="GO:0046982">
    <property type="term" value="F:protein heterodimerization activity"/>
    <property type="evidence" value="ECO:0007669"/>
    <property type="project" value="InterPro"/>
</dbReference>
<evidence type="ECO:0000313" key="4">
    <source>
        <dbReference type="Proteomes" id="UP000792457"/>
    </source>
</evidence>
<comment type="caution">
    <text evidence="3">The sequence shown here is derived from an EMBL/GenBank/DDBJ whole genome shotgun (WGS) entry which is preliminary data.</text>
</comment>
<reference evidence="3" key="2">
    <citation type="submission" date="2017-10" db="EMBL/GenBank/DDBJ databases">
        <title>Ladona fulva Genome sequencing and assembly.</title>
        <authorList>
            <person name="Murali S."/>
            <person name="Richards S."/>
            <person name="Bandaranaike D."/>
            <person name="Bellair M."/>
            <person name="Blankenburg K."/>
            <person name="Chao H."/>
            <person name="Dinh H."/>
            <person name="Doddapaneni H."/>
            <person name="Dugan-Rocha S."/>
            <person name="Elkadiri S."/>
            <person name="Gnanaolivu R."/>
            <person name="Hernandez B."/>
            <person name="Skinner E."/>
            <person name="Javaid M."/>
            <person name="Lee S."/>
            <person name="Li M."/>
            <person name="Ming W."/>
            <person name="Munidasa M."/>
            <person name="Muniz J."/>
            <person name="Nguyen L."/>
            <person name="Hughes D."/>
            <person name="Osuji N."/>
            <person name="Pu L.-L."/>
            <person name="Puazo M."/>
            <person name="Qu C."/>
            <person name="Quiroz J."/>
            <person name="Raj R."/>
            <person name="Weissenberger G."/>
            <person name="Xin Y."/>
            <person name="Zou X."/>
            <person name="Han Y."/>
            <person name="Worley K."/>
            <person name="Muzny D."/>
            <person name="Gibbs R."/>
        </authorList>
    </citation>
    <scope>NUCLEOTIDE SEQUENCE</scope>
    <source>
        <strain evidence="3">Sampled in the wild</strain>
    </source>
</reference>
<sequence>MLSEIPSDTRLPFQRLVCEIAQVFKTDLLFQSSAMVVLLDTSEVYLIGLLEDTNLCATHVKRATIMPKDIQFAVSEESVLRRFTYNTPTKLRLSSLLWHSTQLRLNQLIVLNR</sequence>
<dbReference type="EMBL" id="KZ308355">
    <property type="protein sequence ID" value="KAG8227998.1"/>
    <property type="molecule type" value="Genomic_DNA"/>
</dbReference>
<dbReference type="OrthoDB" id="10256681at2759"/>
<dbReference type="GO" id="GO:0003677">
    <property type="term" value="F:DNA binding"/>
    <property type="evidence" value="ECO:0007669"/>
    <property type="project" value="InterPro"/>
</dbReference>
<reference evidence="3" key="1">
    <citation type="submission" date="2013-04" db="EMBL/GenBank/DDBJ databases">
        <authorList>
            <person name="Qu J."/>
            <person name="Murali S.C."/>
            <person name="Bandaranaike D."/>
            <person name="Bellair M."/>
            <person name="Blankenburg K."/>
            <person name="Chao H."/>
            <person name="Dinh H."/>
            <person name="Doddapaneni H."/>
            <person name="Downs B."/>
            <person name="Dugan-Rocha S."/>
            <person name="Elkadiri S."/>
            <person name="Gnanaolivu R.D."/>
            <person name="Hernandez B."/>
            <person name="Javaid M."/>
            <person name="Jayaseelan J.C."/>
            <person name="Lee S."/>
            <person name="Li M."/>
            <person name="Ming W."/>
            <person name="Munidasa M."/>
            <person name="Muniz J."/>
            <person name="Nguyen L."/>
            <person name="Ongeri F."/>
            <person name="Osuji N."/>
            <person name="Pu L.-L."/>
            <person name="Puazo M."/>
            <person name="Qu C."/>
            <person name="Quiroz J."/>
            <person name="Raj R."/>
            <person name="Weissenberger G."/>
            <person name="Xin Y."/>
            <person name="Zou X."/>
            <person name="Han Y."/>
            <person name="Richards S."/>
            <person name="Worley K."/>
            <person name="Muzny D."/>
            <person name="Gibbs R."/>
        </authorList>
    </citation>
    <scope>NUCLEOTIDE SEQUENCE</scope>
    <source>
        <strain evidence="3">Sampled in the wild</strain>
    </source>
</reference>
<dbReference type="Proteomes" id="UP000792457">
    <property type="component" value="Unassembled WGS sequence"/>
</dbReference>
<dbReference type="AlphaFoldDB" id="A0A8K0K8T1"/>
<organism evidence="3 4">
    <name type="scientific">Ladona fulva</name>
    <name type="common">Scarce chaser dragonfly</name>
    <name type="synonym">Libellula fulva</name>
    <dbReference type="NCBI Taxonomy" id="123851"/>
    <lineage>
        <taxon>Eukaryota</taxon>
        <taxon>Metazoa</taxon>
        <taxon>Ecdysozoa</taxon>
        <taxon>Arthropoda</taxon>
        <taxon>Hexapoda</taxon>
        <taxon>Insecta</taxon>
        <taxon>Pterygota</taxon>
        <taxon>Palaeoptera</taxon>
        <taxon>Odonata</taxon>
        <taxon>Epiprocta</taxon>
        <taxon>Anisoptera</taxon>
        <taxon>Libelluloidea</taxon>
        <taxon>Libellulidae</taxon>
        <taxon>Ladona</taxon>
    </lineage>
</organism>
<accession>A0A8K0K8T1</accession>
<feature type="domain" description="Core Histone H2A/H2B/H3" evidence="2">
    <location>
        <begin position="10"/>
        <end position="74"/>
    </location>
</feature>
<dbReference type="GO" id="GO:0030527">
    <property type="term" value="F:structural constituent of chromatin"/>
    <property type="evidence" value="ECO:0007669"/>
    <property type="project" value="InterPro"/>
</dbReference>
<dbReference type="GO" id="GO:0000786">
    <property type="term" value="C:nucleosome"/>
    <property type="evidence" value="ECO:0007669"/>
    <property type="project" value="InterPro"/>
</dbReference>
<evidence type="ECO:0000259" key="2">
    <source>
        <dbReference type="Pfam" id="PF00125"/>
    </source>
</evidence>
<comment type="similarity">
    <text evidence="1">Belongs to the histone H3 family.</text>
</comment>
<proteinExistence type="inferred from homology"/>
<dbReference type="PANTHER" id="PTHR11426">
    <property type="entry name" value="HISTONE H3"/>
    <property type="match status" value="1"/>
</dbReference>
<protein>
    <recommendedName>
        <fullName evidence="2">Core Histone H2A/H2B/H3 domain-containing protein</fullName>
    </recommendedName>
</protein>
<gene>
    <name evidence="3" type="ORF">J437_LFUL007971</name>
</gene>